<proteinExistence type="predicted"/>
<feature type="compositionally biased region" description="Basic and acidic residues" evidence="5">
    <location>
        <begin position="164"/>
        <end position="173"/>
    </location>
</feature>
<keyword evidence="2 6" id="KW-0812">Transmembrane</keyword>
<evidence type="ECO:0000259" key="7">
    <source>
        <dbReference type="Pfam" id="PF01284"/>
    </source>
</evidence>
<evidence type="ECO:0000256" key="6">
    <source>
        <dbReference type="SAM" id="Phobius"/>
    </source>
</evidence>
<name>A0A9W9V2Y3_9EURO</name>
<evidence type="ECO:0000256" key="2">
    <source>
        <dbReference type="ARBA" id="ARBA00022692"/>
    </source>
</evidence>
<keyword evidence="4 6" id="KW-0472">Membrane</keyword>
<feature type="region of interest" description="Disordered" evidence="5">
    <location>
        <begin position="161"/>
        <end position="203"/>
    </location>
</feature>
<gene>
    <name evidence="8" type="ORF">N7496_010283</name>
</gene>
<dbReference type="GeneID" id="81442375"/>
<evidence type="ECO:0000256" key="5">
    <source>
        <dbReference type="SAM" id="MobiDB-lite"/>
    </source>
</evidence>
<keyword evidence="9" id="KW-1185">Reference proteome</keyword>
<dbReference type="PANTHER" id="PTHR39608">
    <property type="entry name" value="INTEGRAL MEMBRANE PROTEIN (AFU_ORTHOLOGUE AFUA_5G08640)"/>
    <property type="match status" value="1"/>
</dbReference>
<comment type="caution">
    <text evidence="8">The sequence shown here is derived from an EMBL/GenBank/DDBJ whole genome shotgun (WGS) entry which is preliminary data.</text>
</comment>
<dbReference type="GO" id="GO:0016020">
    <property type="term" value="C:membrane"/>
    <property type="evidence" value="ECO:0007669"/>
    <property type="project" value="UniProtKB-SubCell"/>
</dbReference>
<dbReference type="EMBL" id="JAPZBS010000008">
    <property type="protein sequence ID" value="KAJ5364570.1"/>
    <property type="molecule type" value="Genomic_DNA"/>
</dbReference>
<dbReference type="Pfam" id="PF01284">
    <property type="entry name" value="MARVEL"/>
    <property type="match status" value="1"/>
</dbReference>
<dbReference type="PANTHER" id="PTHR39608:SF2">
    <property type="entry name" value="MARVEL DOMAIN-CONTAINING PROTEIN"/>
    <property type="match status" value="1"/>
</dbReference>
<dbReference type="Proteomes" id="UP001147782">
    <property type="component" value="Unassembled WGS sequence"/>
</dbReference>
<keyword evidence="3 6" id="KW-1133">Transmembrane helix</keyword>
<evidence type="ECO:0000313" key="8">
    <source>
        <dbReference type="EMBL" id="KAJ5364570.1"/>
    </source>
</evidence>
<feature type="transmembrane region" description="Helical" evidence="6">
    <location>
        <begin position="73"/>
        <end position="91"/>
    </location>
</feature>
<dbReference type="OrthoDB" id="20872at2759"/>
<reference evidence="8" key="1">
    <citation type="submission" date="2022-11" db="EMBL/GenBank/DDBJ databases">
        <authorList>
            <person name="Petersen C."/>
        </authorList>
    </citation>
    <scope>NUCLEOTIDE SEQUENCE</scope>
    <source>
        <strain evidence="8">IBT 29864</strain>
    </source>
</reference>
<evidence type="ECO:0000256" key="3">
    <source>
        <dbReference type="ARBA" id="ARBA00022989"/>
    </source>
</evidence>
<accession>A0A9W9V2Y3</accession>
<dbReference type="InterPro" id="IPR008253">
    <property type="entry name" value="Marvel"/>
</dbReference>
<feature type="transmembrane region" description="Helical" evidence="6">
    <location>
        <begin position="40"/>
        <end position="61"/>
    </location>
</feature>
<evidence type="ECO:0000256" key="4">
    <source>
        <dbReference type="ARBA" id="ARBA00023136"/>
    </source>
</evidence>
<dbReference type="RefSeq" id="XP_056552196.1">
    <property type="nucleotide sequence ID" value="XM_056703196.1"/>
</dbReference>
<feature type="domain" description="MARVEL" evidence="7">
    <location>
        <begin position="12"/>
        <end position="128"/>
    </location>
</feature>
<evidence type="ECO:0000313" key="9">
    <source>
        <dbReference type="Proteomes" id="UP001147782"/>
    </source>
</evidence>
<dbReference type="AlphaFoldDB" id="A0A9W9V2Y3"/>
<evidence type="ECO:0000256" key="1">
    <source>
        <dbReference type="ARBA" id="ARBA00004141"/>
    </source>
</evidence>
<reference evidence="8" key="2">
    <citation type="journal article" date="2023" name="IMA Fungus">
        <title>Comparative genomic study of the Penicillium genus elucidates a diverse pangenome and 15 lateral gene transfer events.</title>
        <authorList>
            <person name="Petersen C."/>
            <person name="Sorensen T."/>
            <person name="Nielsen M.R."/>
            <person name="Sondergaard T.E."/>
            <person name="Sorensen J.L."/>
            <person name="Fitzpatrick D.A."/>
            <person name="Frisvad J.C."/>
            <person name="Nielsen K.L."/>
        </authorList>
    </citation>
    <scope>NUCLEOTIDE SEQUENCE</scope>
    <source>
        <strain evidence="8">IBT 29864</strain>
    </source>
</reference>
<sequence>MTEANEIIRPFLFAVRVALLISAVIVMGITAWAVTHLKNYRTIFTLVVAVLSTVLYIPSVFTSCMQRNRGYMIPLDIVFYALWLAAFIFVAQTNGTLSFDNAGCRYYVWDLNSGCAKRNAIEAFTFLSLHSNRYHSFWTLCGLCLEILNVYLQGRSVDTPSVPHPEKPIHDGPESSTPGDTERNRTVPTTGHVPAMNEEQNGV</sequence>
<feature type="transmembrane region" description="Helical" evidence="6">
    <location>
        <begin position="12"/>
        <end position="34"/>
    </location>
</feature>
<comment type="subcellular location">
    <subcellularLocation>
        <location evidence="1">Membrane</location>
        <topology evidence="1">Multi-pass membrane protein</topology>
    </subcellularLocation>
</comment>
<organism evidence="8 9">
    <name type="scientific">Penicillium cataractarum</name>
    <dbReference type="NCBI Taxonomy" id="2100454"/>
    <lineage>
        <taxon>Eukaryota</taxon>
        <taxon>Fungi</taxon>
        <taxon>Dikarya</taxon>
        <taxon>Ascomycota</taxon>
        <taxon>Pezizomycotina</taxon>
        <taxon>Eurotiomycetes</taxon>
        <taxon>Eurotiomycetidae</taxon>
        <taxon>Eurotiales</taxon>
        <taxon>Aspergillaceae</taxon>
        <taxon>Penicillium</taxon>
    </lineage>
</organism>
<protein>
    <recommendedName>
        <fullName evidence="7">MARVEL domain-containing protein</fullName>
    </recommendedName>
</protein>